<keyword evidence="6" id="KW-0493">Microtubule</keyword>
<evidence type="ECO:0000256" key="6">
    <source>
        <dbReference type="RuleBase" id="RU364030"/>
    </source>
</evidence>
<dbReference type="GO" id="GO:0048487">
    <property type="term" value="F:beta-tubulin binding"/>
    <property type="evidence" value="ECO:0007669"/>
    <property type="project" value="InterPro"/>
</dbReference>
<evidence type="ECO:0000313" key="9">
    <source>
        <dbReference type="Proteomes" id="UP000678499"/>
    </source>
</evidence>
<dbReference type="AlphaFoldDB" id="A0A7R9BSE4"/>
<sequence>MSAETQDVPMEESPAPEVQVSKNDPRLRSIKIKTGSVKRLHKDVLYYQKELVQHTEKVEKMKADGAPAKEVLHWEDMKNETSRVIPDVTRRLKETFEDLKNVLQQEDDLKEEEVYKVAEAALNEAAGTIQAV</sequence>
<keyword evidence="9" id="KW-1185">Reference proteome</keyword>
<evidence type="ECO:0000256" key="3">
    <source>
        <dbReference type="ARBA" id="ARBA00015002"/>
    </source>
</evidence>
<accession>A0A7R9BSE4</accession>
<dbReference type="SUPFAM" id="SSF46988">
    <property type="entry name" value="Tubulin chaperone cofactor A"/>
    <property type="match status" value="1"/>
</dbReference>
<keyword evidence="4 6" id="KW-0143">Chaperone</keyword>
<dbReference type="GO" id="GO:0005874">
    <property type="term" value="C:microtubule"/>
    <property type="evidence" value="ECO:0007669"/>
    <property type="project" value="UniProtKB-KW"/>
</dbReference>
<evidence type="ECO:0000256" key="1">
    <source>
        <dbReference type="ARBA" id="ARBA00003046"/>
    </source>
</evidence>
<name>A0A7R9BSE4_9CRUS</name>
<evidence type="ECO:0000256" key="2">
    <source>
        <dbReference type="ARBA" id="ARBA00006806"/>
    </source>
</evidence>
<keyword evidence="6" id="KW-0963">Cytoplasm</keyword>
<comment type="similarity">
    <text evidence="2 6">Belongs to the TBCA family.</text>
</comment>
<comment type="subcellular location">
    <subcellularLocation>
        <location evidence="6">Cytoplasm</location>
        <location evidence="6">Cytoskeleton</location>
    </subcellularLocation>
</comment>
<evidence type="ECO:0000256" key="7">
    <source>
        <dbReference type="SAM" id="MobiDB-lite"/>
    </source>
</evidence>
<dbReference type="Proteomes" id="UP000678499">
    <property type="component" value="Unassembled WGS sequence"/>
</dbReference>
<gene>
    <name evidence="8" type="ORF">NMOB1V02_LOCUS8334</name>
</gene>
<dbReference type="PANTHER" id="PTHR21500:SF0">
    <property type="entry name" value="TUBULIN-SPECIFIC CHAPERONE A"/>
    <property type="match status" value="1"/>
</dbReference>
<dbReference type="InterPro" id="IPR004226">
    <property type="entry name" value="TBCA"/>
</dbReference>
<dbReference type="InterPro" id="IPR036126">
    <property type="entry name" value="TBCA_sf"/>
</dbReference>
<feature type="region of interest" description="Disordered" evidence="7">
    <location>
        <begin position="1"/>
        <end position="25"/>
    </location>
</feature>
<comment type="function">
    <text evidence="1">Tubulin-folding protein; involved in the early step of the tubulin folding pathway.</text>
</comment>
<dbReference type="Gene3D" id="1.20.58.90">
    <property type="match status" value="1"/>
</dbReference>
<proteinExistence type="inferred from homology"/>
<protein>
    <recommendedName>
        <fullName evidence="3 6">Tubulin-specific chaperone A</fullName>
    </recommendedName>
</protein>
<dbReference type="PANTHER" id="PTHR21500">
    <property type="entry name" value="TUBULIN-SPECIFIC CHAPERONE A"/>
    <property type="match status" value="1"/>
</dbReference>
<dbReference type="GO" id="GO:0005829">
    <property type="term" value="C:cytosol"/>
    <property type="evidence" value="ECO:0007669"/>
    <property type="project" value="TreeGrafter"/>
</dbReference>
<keyword evidence="6" id="KW-0206">Cytoskeleton</keyword>
<evidence type="ECO:0000256" key="4">
    <source>
        <dbReference type="ARBA" id="ARBA00023186"/>
    </source>
</evidence>
<comment type="subunit">
    <text evidence="5 6">Supercomplex made of cofactors A to E. Cofactors A and D function by capturing and stabilizing tubulin in a quasi-native conformation. Cofactor E binds to the cofactor D-tubulin complex; interaction with cofactor C then causes the release of tubulin polypeptides that are committed to the native state.</text>
</comment>
<dbReference type="OrthoDB" id="296187at2759"/>
<reference evidence="8" key="1">
    <citation type="submission" date="2020-11" db="EMBL/GenBank/DDBJ databases">
        <authorList>
            <person name="Tran Van P."/>
        </authorList>
    </citation>
    <scope>NUCLEOTIDE SEQUENCE</scope>
</reference>
<dbReference type="GO" id="GO:0007023">
    <property type="term" value="P:post-chaperonin tubulin folding pathway"/>
    <property type="evidence" value="ECO:0007669"/>
    <property type="project" value="UniProtKB-UniRule"/>
</dbReference>
<evidence type="ECO:0000313" key="8">
    <source>
        <dbReference type="EMBL" id="CAD7280676.1"/>
    </source>
</evidence>
<evidence type="ECO:0000256" key="5">
    <source>
        <dbReference type="ARBA" id="ARBA00026055"/>
    </source>
</evidence>
<dbReference type="EMBL" id="CAJPEX010002318">
    <property type="protein sequence ID" value="CAG0920828.1"/>
    <property type="molecule type" value="Genomic_DNA"/>
</dbReference>
<dbReference type="GO" id="GO:0007021">
    <property type="term" value="P:tubulin complex assembly"/>
    <property type="evidence" value="ECO:0007669"/>
    <property type="project" value="UniProtKB-UniRule"/>
</dbReference>
<dbReference type="EMBL" id="OA884355">
    <property type="protein sequence ID" value="CAD7280676.1"/>
    <property type="molecule type" value="Genomic_DNA"/>
</dbReference>
<dbReference type="Pfam" id="PF02970">
    <property type="entry name" value="TBCA"/>
    <property type="match status" value="1"/>
</dbReference>
<organism evidence="8">
    <name type="scientific">Notodromas monacha</name>
    <dbReference type="NCBI Taxonomy" id="399045"/>
    <lineage>
        <taxon>Eukaryota</taxon>
        <taxon>Metazoa</taxon>
        <taxon>Ecdysozoa</taxon>
        <taxon>Arthropoda</taxon>
        <taxon>Crustacea</taxon>
        <taxon>Oligostraca</taxon>
        <taxon>Ostracoda</taxon>
        <taxon>Podocopa</taxon>
        <taxon>Podocopida</taxon>
        <taxon>Cypridocopina</taxon>
        <taxon>Cypridoidea</taxon>
        <taxon>Cyprididae</taxon>
        <taxon>Notodromas</taxon>
    </lineage>
</organism>